<sequence length="489" mass="57278">MENQRIIKSIKSPSSLNSKQSTKYIQQPNVLFQQHPTQIVKKSAQQNIPPIPLKQVNNILQTRETPIFKQSQDERYSYTKDATCLMAKLDSLREIKSADSPIRNHVSPIPSTLQSVVVLSQNNAVKPQLLQQVACSSCVEPFKIYNNNKNVNQSQQLSQTLPPKKNYESMIQTLMNEQELLVKQYNDKIKLLEQKNQELSQENNNLVEQNKLFLDQNLQLKNEVTQFQLKQQQTNVIYSNEDTKKTVQFLEHELEQKKEELNQLIQNMNEILSINQKTEEKNNELSQQINIILEQKEKEINAYFTQISMYKQTIQDLEQKIVQLISNDSLQQQKLKEAQTKIIQIEQSDKNKQNSQQQQQQQKYNVKETFEYKQLVLELDSKCVTITEKENQIETLKIKNQMFQQQLAQQQQCQISIKDHQDVLIQKERENDDLKSNLINKDEEIERLNQQLKFVRKEKAKLSINLMNAGMANLVMLSQGQYQQDEITV</sequence>
<evidence type="ECO:0000313" key="2">
    <source>
        <dbReference type="EMBL" id="CAD8110962.1"/>
    </source>
</evidence>
<dbReference type="Proteomes" id="UP000688137">
    <property type="component" value="Unassembled WGS sequence"/>
</dbReference>
<accession>A0A8S1Q5X8</accession>
<dbReference type="EMBL" id="CAJJDM010000150">
    <property type="protein sequence ID" value="CAD8110962.1"/>
    <property type="molecule type" value="Genomic_DNA"/>
</dbReference>
<proteinExistence type="predicted"/>
<comment type="caution">
    <text evidence="2">The sequence shown here is derived from an EMBL/GenBank/DDBJ whole genome shotgun (WGS) entry which is preliminary data.</text>
</comment>
<evidence type="ECO:0000256" key="1">
    <source>
        <dbReference type="SAM" id="Coils"/>
    </source>
</evidence>
<reference evidence="2" key="1">
    <citation type="submission" date="2021-01" db="EMBL/GenBank/DDBJ databases">
        <authorList>
            <consortium name="Genoscope - CEA"/>
            <person name="William W."/>
        </authorList>
    </citation>
    <scope>NUCLEOTIDE SEQUENCE</scope>
</reference>
<dbReference type="AlphaFoldDB" id="A0A8S1Q5X8"/>
<feature type="coiled-coil region" evidence="1">
    <location>
        <begin position="240"/>
        <end position="327"/>
    </location>
</feature>
<evidence type="ECO:0000313" key="3">
    <source>
        <dbReference type="Proteomes" id="UP000688137"/>
    </source>
</evidence>
<feature type="coiled-coil region" evidence="1">
    <location>
        <begin position="164"/>
        <end position="216"/>
    </location>
</feature>
<dbReference type="OMA" id="AYFTQIN"/>
<feature type="coiled-coil region" evidence="1">
    <location>
        <begin position="386"/>
        <end position="465"/>
    </location>
</feature>
<keyword evidence="1" id="KW-0175">Coiled coil</keyword>
<organism evidence="2 3">
    <name type="scientific">Paramecium primaurelia</name>
    <dbReference type="NCBI Taxonomy" id="5886"/>
    <lineage>
        <taxon>Eukaryota</taxon>
        <taxon>Sar</taxon>
        <taxon>Alveolata</taxon>
        <taxon>Ciliophora</taxon>
        <taxon>Intramacronucleata</taxon>
        <taxon>Oligohymenophorea</taxon>
        <taxon>Peniculida</taxon>
        <taxon>Parameciidae</taxon>
        <taxon>Paramecium</taxon>
    </lineage>
</organism>
<protein>
    <submittedName>
        <fullName evidence="2">Uncharacterized protein</fullName>
    </submittedName>
</protein>
<keyword evidence="3" id="KW-1185">Reference proteome</keyword>
<gene>
    <name evidence="2" type="ORF">PPRIM_AZ9-3.1.T1460027</name>
</gene>
<name>A0A8S1Q5X8_PARPR</name>